<geneLocation type="plasmid" evidence="2 4">
    <name>24</name>
</geneLocation>
<dbReference type="KEGG" id="ladl:NCTC12735_01825"/>
<dbReference type="AlphaFoldDB" id="A0A0W0R0R8"/>
<keyword evidence="3" id="KW-1185">Reference proteome</keyword>
<evidence type="ECO:0000313" key="2">
    <source>
        <dbReference type="EMBL" id="VEH86177.1"/>
    </source>
</evidence>
<protein>
    <submittedName>
        <fullName evidence="1">Uncharacterized protein</fullName>
    </submittedName>
</protein>
<reference evidence="1 3" key="1">
    <citation type="submission" date="2015-11" db="EMBL/GenBank/DDBJ databases">
        <title>Identification of large and diverse effector repertoires of 38 Legionella species.</title>
        <authorList>
            <person name="Burstein D."/>
            <person name="Amaro F."/>
            <person name="Zusman T."/>
            <person name="Lifshitz Z."/>
            <person name="Cohen O."/>
            <person name="Gilbert J.A."/>
            <person name="Pupko T."/>
            <person name="Shuman H.A."/>
            <person name="Segal G."/>
        </authorList>
    </citation>
    <scope>NUCLEOTIDE SEQUENCE [LARGE SCALE GENOMIC DNA]</scope>
    <source>
        <strain evidence="1 3">1762-AUS-E</strain>
    </source>
</reference>
<organism evidence="1 3">
    <name type="scientific">Legionella adelaidensis</name>
    <dbReference type="NCBI Taxonomy" id="45056"/>
    <lineage>
        <taxon>Bacteria</taxon>
        <taxon>Pseudomonadati</taxon>
        <taxon>Pseudomonadota</taxon>
        <taxon>Gammaproteobacteria</taxon>
        <taxon>Legionellales</taxon>
        <taxon>Legionellaceae</taxon>
        <taxon>Legionella</taxon>
    </lineage>
</organism>
<dbReference type="PATRIC" id="fig|45056.6.peg.2060"/>
<evidence type="ECO:0000313" key="1">
    <source>
        <dbReference type="EMBL" id="KTC64703.1"/>
    </source>
</evidence>
<name>A0A0W0R0R8_9GAMM</name>
<gene>
    <name evidence="1" type="ORF">Lade_1997</name>
    <name evidence="2" type="ORF">NCTC12735_01825</name>
</gene>
<accession>A0A0W0R0R8</accession>
<evidence type="ECO:0000313" key="3">
    <source>
        <dbReference type="Proteomes" id="UP000054859"/>
    </source>
</evidence>
<dbReference type="STRING" id="45056.Lade_1997"/>
<dbReference type="EMBL" id="LNKA01000019">
    <property type="protein sequence ID" value="KTC64703.1"/>
    <property type="molecule type" value="Genomic_DNA"/>
</dbReference>
<reference evidence="2 4" key="2">
    <citation type="submission" date="2018-12" db="EMBL/GenBank/DDBJ databases">
        <authorList>
            <consortium name="Pathogen Informatics"/>
        </authorList>
    </citation>
    <scope>NUCLEOTIDE SEQUENCE [LARGE SCALE GENOMIC DNA]</scope>
    <source>
        <strain evidence="2 4">NCTC12735</strain>
        <plasmid evidence="4">24</plasmid>
    </source>
</reference>
<dbReference type="RefSeq" id="WP_058463053.1">
    <property type="nucleotide sequence ID" value="NZ_CAAAHS010000001.1"/>
</dbReference>
<sequence length="256" mass="28716">MAIPLPIIISNHISEFYEKYKEVFSPELRRAEIDTLLANKAFNDEKSAGSLGVSQYSQAQEEYLKNASLVLDHLCSQGIVTLENFLATNDPGLKVIFNFYRDENIAKLQCLMEYLTGGKRGIAIGSDHALYLRVALFASFLEGLVYAIEATIPQPSQPSEQIPLVKRDAPDFLMQKLHKRLSRPLGNLIQQCKQFEAQHPSLTAPFHFSEWNLVSYNDDSFLAVIQKKLAEAKDTARAANRELGITRGSGLAFCLY</sequence>
<dbReference type="Proteomes" id="UP000281170">
    <property type="component" value="Plasmid 24"/>
</dbReference>
<proteinExistence type="predicted"/>
<keyword evidence="2" id="KW-0614">Plasmid</keyword>
<dbReference type="EMBL" id="LR134433">
    <property type="protein sequence ID" value="VEH86177.1"/>
    <property type="molecule type" value="Genomic_DNA"/>
</dbReference>
<evidence type="ECO:0000313" key="4">
    <source>
        <dbReference type="Proteomes" id="UP000281170"/>
    </source>
</evidence>
<dbReference type="Proteomes" id="UP000054859">
    <property type="component" value="Unassembled WGS sequence"/>
</dbReference>